<keyword evidence="2" id="KW-0812">Transmembrane</keyword>
<feature type="region of interest" description="Disordered" evidence="1">
    <location>
        <begin position="1"/>
        <end position="21"/>
    </location>
</feature>
<sequence length="1473" mass="159412">MSKTNNSPNVTESRLRDWRNQPTASGSRLRIKVALTIVLASLLGIFVVSVWRPLESPRLLIQSIGPVPPTKTQPAPVIPAQAVALASLDAFSSFGQAMPTASVTPTLSLSAANQIAQTDITNGTRLIHLAGTALVVDGHAILLSLNSESTLQTSPLDVSELLRHLSKTETPVIVLIDAIESVGDSIGRLPEMNAWQFAQCLDREVSALSHSNVLVVTHHSQINHELIDPAQHVTPLTQAAMNGFEESADINADGVVSVAEWLNVVSPERPDGDDQAIPHSFSSIPRGHWKRYLLAPVQTALDRKDDAAPAAKAEAIATTSTTTDLPSATRSVAAPPNAAPEQAKHHTVDVTAPTLAVAIQMHADGIRTNRSDQCSELFEGLQTLLNADATEATAKTWIDSPIPANATWDEVVWARSVLQQNAPWSLKQSLIKCRVLANQAAMNSTVRTWFEPELAETQWVRLDAERSLFSPVRSDYLAHVQAQTEKAIRAFTRLQKDALAIDQAGELRDEIIDHLNAFVAMPIRSKSLMDDSVCQLLLETIALQRWLDSANSDSMHQGDAMIQSVKHRLSGLLIELQLQQDQSSSTIQTVAVSRSSEGFVESTRTRIQRSTLAAQLELAGTSSKPGTLDRLQKAAQTASQTLLNASTSEDEMVTAVDQYKQLVRALKSDIQTPAKQAAAAKELDAATQRWSQILPTLVADTRACAVDATKDERERYAISNSRYQRLAAWIGLPALPRIESNTNVDVTVQGSLAVSDRVMLNIAVQSTSQSMGSGILGIETDGGWLQINTLADSTITPVQRVSGETDYRSIVSQRATSTATASEKLGLFSKQKTASIEIRRASQAGNAKTPETSAINLRWITQNNIFRTSVPLELPLSEFAAARSSAGDSWIMHANRDLFAPLWIQPLDSSSQSLQVRLLGWSEPGRTCPPTMKSEQAKRWLATQTPPTELAIQPKLATALGQWTKVMFPASKLEPDSPPITVASLWCEVTDAENDRVQWIDLSPRVYRPDSLIQPVVAYDHNARKVDVSISALAGVDGPTHVRIELVDLLTHQTVAHGEQMIAPDSRVTKSFSSAACDGHPIGVRVLSDQWPSAFVFHLAGNRSEQLLTPSDDHAAIVIGAPLLPDAPASQDLPPVIVSKDAETVSADVWVDLSDKLFHYGSDVVTLGLDLNGDRYLQNEPTVSVTTPAAIEFTWAGVDPLGQPGLKSRVRPHRLSVPVGVVRNQRAPLIASLQRGEQLVWSNPITAVFDTLPPKLKDIQIRSPLPAILGGPVEVRVTVDDAGLSEAASIQAAWATAGQQEFTPDVKPVPGQRLGDGSWVVILPTDKLASGTHTLLMQATDAANNPGLIKTLAIELLTEAELQARREAEVTVLQGKIAYVTLPVAGMKVALKALPKEKPDNSDEKSVEQPSQASNLPQEALTDASGHFVFPAVKAGQYELTLEGLYRGDRYRKSVEVAVKPPQPTDLPTIRID</sequence>
<feature type="compositionally biased region" description="Basic and acidic residues" evidence="1">
    <location>
        <begin position="1395"/>
        <end position="1407"/>
    </location>
</feature>
<evidence type="ECO:0000256" key="2">
    <source>
        <dbReference type="SAM" id="Phobius"/>
    </source>
</evidence>
<feature type="compositionally biased region" description="Polar residues" evidence="1">
    <location>
        <begin position="1"/>
        <end position="12"/>
    </location>
</feature>
<feature type="transmembrane region" description="Helical" evidence="2">
    <location>
        <begin position="33"/>
        <end position="51"/>
    </location>
</feature>
<dbReference type="PROSITE" id="PS00018">
    <property type="entry name" value="EF_HAND_1"/>
    <property type="match status" value="1"/>
</dbReference>
<accession>A0A2G1WAT8</accession>
<reference evidence="3 4" key="1">
    <citation type="submission" date="2017-06" db="EMBL/GenBank/DDBJ databases">
        <title>Description of Rhodopirellula bahusiensis sp. nov.</title>
        <authorList>
            <person name="Kizina J."/>
            <person name="Harder J."/>
        </authorList>
    </citation>
    <scope>NUCLEOTIDE SEQUENCE [LARGE SCALE GENOMIC DNA]</scope>
    <source>
        <strain evidence="3 4">SWK21</strain>
    </source>
</reference>
<evidence type="ECO:0000313" key="4">
    <source>
        <dbReference type="Proteomes" id="UP000225740"/>
    </source>
</evidence>
<organism evidence="3 4">
    <name type="scientific">Rhodopirellula bahusiensis</name>
    <dbReference type="NCBI Taxonomy" id="2014065"/>
    <lineage>
        <taxon>Bacteria</taxon>
        <taxon>Pseudomonadati</taxon>
        <taxon>Planctomycetota</taxon>
        <taxon>Planctomycetia</taxon>
        <taxon>Pirellulales</taxon>
        <taxon>Pirellulaceae</taxon>
        <taxon>Rhodopirellula</taxon>
    </lineage>
</organism>
<evidence type="ECO:0008006" key="5">
    <source>
        <dbReference type="Google" id="ProtNLM"/>
    </source>
</evidence>
<feature type="region of interest" description="Disordered" evidence="1">
    <location>
        <begin position="312"/>
        <end position="347"/>
    </location>
</feature>
<keyword evidence="4" id="KW-1185">Reference proteome</keyword>
<name>A0A2G1WAT8_9BACT</name>
<proteinExistence type="predicted"/>
<feature type="compositionally biased region" description="Polar residues" evidence="1">
    <location>
        <begin position="1408"/>
        <end position="1417"/>
    </location>
</feature>
<feature type="compositionally biased region" description="Low complexity" evidence="1">
    <location>
        <begin position="312"/>
        <end position="330"/>
    </location>
</feature>
<evidence type="ECO:0000313" key="3">
    <source>
        <dbReference type="EMBL" id="PHQ36162.1"/>
    </source>
</evidence>
<dbReference type="Proteomes" id="UP000225740">
    <property type="component" value="Unassembled WGS sequence"/>
</dbReference>
<dbReference type="EMBL" id="NIZW01000003">
    <property type="protein sequence ID" value="PHQ36162.1"/>
    <property type="molecule type" value="Genomic_DNA"/>
</dbReference>
<dbReference type="GeneID" id="90607717"/>
<comment type="caution">
    <text evidence="3">The sequence shown here is derived from an EMBL/GenBank/DDBJ whole genome shotgun (WGS) entry which is preliminary data.</text>
</comment>
<dbReference type="RefSeq" id="WP_099259791.1">
    <property type="nucleotide sequence ID" value="NZ_NIZW01000003.1"/>
</dbReference>
<dbReference type="OrthoDB" id="220473at2"/>
<gene>
    <name evidence="3" type="ORF">CEE69_05705</name>
</gene>
<keyword evidence="2" id="KW-1133">Transmembrane helix</keyword>
<evidence type="ECO:0000256" key="1">
    <source>
        <dbReference type="SAM" id="MobiDB-lite"/>
    </source>
</evidence>
<dbReference type="InterPro" id="IPR018247">
    <property type="entry name" value="EF_Hand_1_Ca_BS"/>
</dbReference>
<protein>
    <recommendedName>
        <fullName evidence="5">EF-hand domain-containing protein</fullName>
    </recommendedName>
</protein>
<feature type="region of interest" description="Disordered" evidence="1">
    <location>
        <begin position="1395"/>
        <end position="1417"/>
    </location>
</feature>
<keyword evidence="2" id="KW-0472">Membrane</keyword>